<dbReference type="InterPro" id="IPR002347">
    <property type="entry name" value="SDR_fam"/>
</dbReference>
<dbReference type="EC" id="1.1.1.100" evidence="4"/>
<dbReference type="PRINTS" id="PR00081">
    <property type="entry name" value="GDHRDH"/>
</dbReference>
<gene>
    <name evidence="4" type="ORF">CDV28_16510</name>
</gene>
<dbReference type="GO" id="GO:0004316">
    <property type="term" value="F:3-oxoacyl-[acyl-carrier-protein] reductase (NADPH) activity"/>
    <property type="evidence" value="ECO:0007669"/>
    <property type="project" value="UniProtKB-EC"/>
</dbReference>
<keyword evidence="2 4" id="KW-0560">Oxidoreductase</keyword>
<protein>
    <submittedName>
        <fullName evidence="4">3-oxoacyl-[acyl-carrier protein] reductase</fullName>
        <ecNumber evidence="4">1.1.1.100</ecNumber>
    </submittedName>
</protein>
<dbReference type="Proteomes" id="UP000316238">
    <property type="component" value="Unassembled WGS sequence"/>
</dbReference>
<evidence type="ECO:0000313" key="4">
    <source>
        <dbReference type="EMBL" id="TAA73736.1"/>
    </source>
</evidence>
<name>A0A521FY98_9BACT</name>
<dbReference type="PANTHER" id="PTHR42879:SF2">
    <property type="entry name" value="3-OXOACYL-[ACYL-CARRIER-PROTEIN] REDUCTASE FABG"/>
    <property type="match status" value="1"/>
</dbReference>
<dbReference type="InterPro" id="IPR057326">
    <property type="entry name" value="KR_dom"/>
</dbReference>
<evidence type="ECO:0000256" key="1">
    <source>
        <dbReference type="ARBA" id="ARBA00006484"/>
    </source>
</evidence>
<dbReference type="SUPFAM" id="SSF51735">
    <property type="entry name" value="NAD(P)-binding Rossmann-fold domains"/>
    <property type="match status" value="1"/>
</dbReference>
<comment type="caution">
    <text evidence="4">The sequence shown here is derived from an EMBL/GenBank/DDBJ whole genome shotgun (WGS) entry which is preliminary data.</text>
</comment>
<dbReference type="Gene3D" id="3.40.50.720">
    <property type="entry name" value="NAD(P)-binding Rossmann-like Domain"/>
    <property type="match status" value="1"/>
</dbReference>
<sequence length="246" mass="26513">MNTFTNQKAIVTGATKGIGKAITEALLAQGATVLGLYSGDEAAASAFAAAHPEAGERLRLHKVDVSDCKAVQVFCRETEEQFDTIDILVNNAGIRRDAVLAMMRQEDWQRVLDVNLTGGYNMCRFALPLMLKQKYGRIIFITSPMGHLGFAGQANYAASKAGQVGLMKSLSKEVAKRKITVNCVSPGFIGTEFIGDLSEEQMKDYKKLVPAGRFGTPEEVADAVLFLADKRAAYINGSVLEVTGGL</sequence>
<evidence type="ECO:0000256" key="2">
    <source>
        <dbReference type="ARBA" id="ARBA00023002"/>
    </source>
</evidence>
<proteinExistence type="inferred from homology"/>
<evidence type="ECO:0000259" key="3">
    <source>
        <dbReference type="SMART" id="SM00822"/>
    </source>
</evidence>
<feature type="domain" description="Ketoreductase" evidence="3">
    <location>
        <begin position="7"/>
        <end position="187"/>
    </location>
</feature>
<dbReference type="NCBIfam" id="NF009466">
    <property type="entry name" value="PRK12826.1-2"/>
    <property type="match status" value="1"/>
</dbReference>
<accession>A0A521FY98</accession>
<dbReference type="FunFam" id="3.40.50.720:FF:000173">
    <property type="entry name" value="3-oxoacyl-[acyl-carrier protein] reductase"/>
    <property type="match status" value="1"/>
</dbReference>
<dbReference type="AlphaFoldDB" id="A0A521FY98"/>
<comment type="similarity">
    <text evidence="1">Belongs to the short-chain dehydrogenases/reductases (SDR) family.</text>
</comment>
<dbReference type="EMBL" id="NQJD01000065">
    <property type="protein sequence ID" value="TAA73736.1"/>
    <property type="molecule type" value="Genomic_DNA"/>
</dbReference>
<dbReference type="Pfam" id="PF13561">
    <property type="entry name" value="adh_short_C2"/>
    <property type="match status" value="1"/>
</dbReference>
<reference evidence="4" key="1">
    <citation type="submission" date="2017-07" db="EMBL/GenBank/DDBJ databases">
        <title>The cable genome - Insights into the physiology and evolution of filamentous bacteria capable of sulfide oxidation via long distance electron transfer.</title>
        <authorList>
            <person name="Thorup C."/>
            <person name="Bjerg J.T."/>
            <person name="Schreiber L."/>
            <person name="Nielsen L.P."/>
            <person name="Kjeldsen K.U."/>
            <person name="Boesen T."/>
            <person name="Boggild A."/>
            <person name="Meysman F."/>
            <person name="Geelhoed J."/>
            <person name="Schramm A."/>
        </authorList>
    </citation>
    <scope>NUCLEOTIDE SEQUENCE [LARGE SCALE GENOMIC DNA]</scope>
    <source>
        <strain evidence="4">GS</strain>
    </source>
</reference>
<dbReference type="InterPro" id="IPR050259">
    <property type="entry name" value="SDR"/>
</dbReference>
<dbReference type="SMART" id="SM00822">
    <property type="entry name" value="PKS_KR"/>
    <property type="match status" value="1"/>
</dbReference>
<evidence type="ECO:0000313" key="5">
    <source>
        <dbReference type="Proteomes" id="UP000316238"/>
    </source>
</evidence>
<organism evidence="4 5">
    <name type="scientific">Candidatus Electronema aureum</name>
    <dbReference type="NCBI Taxonomy" id="2005002"/>
    <lineage>
        <taxon>Bacteria</taxon>
        <taxon>Pseudomonadati</taxon>
        <taxon>Thermodesulfobacteriota</taxon>
        <taxon>Desulfobulbia</taxon>
        <taxon>Desulfobulbales</taxon>
        <taxon>Desulfobulbaceae</taxon>
        <taxon>Candidatus Electronema</taxon>
    </lineage>
</organism>
<dbReference type="InterPro" id="IPR036291">
    <property type="entry name" value="NAD(P)-bd_dom_sf"/>
</dbReference>
<keyword evidence="5" id="KW-1185">Reference proteome</keyword>
<dbReference type="PANTHER" id="PTHR42879">
    <property type="entry name" value="3-OXOACYL-(ACYL-CARRIER-PROTEIN) REDUCTASE"/>
    <property type="match status" value="1"/>
</dbReference>
<dbReference type="PRINTS" id="PR00080">
    <property type="entry name" value="SDRFAMILY"/>
</dbReference>